<evidence type="ECO:0000313" key="2">
    <source>
        <dbReference type="Proteomes" id="UP000013827"/>
    </source>
</evidence>
<dbReference type="KEGG" id="ehx:EMIHUDRAFT_367287"/>
<dbReference type="EnsemblProtists" id="EOD25538">
    <property type="protein sequence ID" value="EOD25538"/>
    <property type="gene ID" value="EMIHUDRAFT_367287"/>
</dbReference>
<reference evidence="2" key="1">
    <citation type="journal article" date="2013" name="Nature">
        <title>Pan genome of the phytoplankton Emiliania underpins its global distribution.</title>
        <authorList>
            <person name="Read B.A."/>
            <person name="Kegel J."/>
            <person name="Klute M.J."/>
            <person name="Kuo A."/>
            <person name="Lefebvre S.C."/>
            <person name="Maumus F."/>
            <person name="Mayer C."/>
            <person name="Miller J."/>
            <person name="Monier A."/>
            <person name="Salamov A."/>
            <person name="Young J."/>
            <person name="Aguilar M."/>
            <person name="Claverie J.M."/>
            <person name="Frickenhaus S."/>
            <person name="Gonzalez K."/>
            <person name="Herman E.K."/>
            <person name="Lin Y.C."/>
            <person name="Napier J."/>
            <person name="Ogata H."/>
            <person name="Sarno A.F."/>
            <person name="Shmutz J."/>
            <person name="Schroeder D."/>
            <person name="de Vargas C."/>
            <person name="Verret F."/>
            <person name="von Dassow P."/>
            <person name="Valentin K."/>
            <person name="Van de Peer Y."/>
            <person name="Wheeler G."/>
            <person name="Dacks J.B."/>
            <person name="Delwiche C.F."/>
            <person name="Dyhrman S.T."/>
            <person name="Glockner G."/>
            <person name="John U."/>
            <person name="Richards T."/>
            <person name="Worden A.Z."/>
            <person name="Zhang X."/>
            <person name="Grigoriev I.V."/>
            <person name="Allen A.E."/>
            <person name="Bidle K."/>
            <person name="Borodovsky M."/>
            <person name="Bowler C."/>
            <person name="Brownlee C."/>
            <person name="Cock J.M."/>
            <person name="Elias M."/>
            <person name="Gladyshev V.N."/>
            <person name="Groth M."/>
            <person name="Guda C."/>
            <person name="Hadaegh A."/>
            <person name="Iglesias-Rodriguez M.D."/>
            <person name="Jenkins J."/>
            <person name="Jones B.M."/>
            <person name="Lawson T."/>
            <person name="Leese F."/>
            <person name="Lindquist E."/>
            <person name="Lobanov A."/>
            <person name="Lomsadze A."/>
            <person name="Malik S.B."/>
            <person name="Marsh M.E."/>
            <person name="Mackinder L."/>
            <person name="Mock T."/>
            <person name="Mueller-Roeber B."/>
            <person name="Pagarete A."/>
            <person name="Parker M."/>
            <person name="Probert I."/>
            <person name="Quesneville H."/>
            <person name="Raines C."/>
            <person name="Rensing S.A."/>
            <person name="Riano-Pachon D.M."/>
            <person name="Richier S."/>
            <person name="Rokitta S."/>
            <person name="Shiraiwa Y."/>
            <person name="Soanes D.M."/>
            <person name="van der Giezen M."/>
            <person name="Wahlund T.M."/>
            <person name="Williams B."/>
            <person name="Wilson W."/>
            <person name="Wolfe G."/>
            <person name="Wurch L.L."/>
        </authorList>
    </citation>
    <scope>NUCLEOTIDE SEQUENCE</scope>
</reference>
<protein>
    <submittedName>
        <fullName evidence="1">Uncharacterized protein</fullName>
    </submittedName>
</protein>
<name>A0A0D3JPV3_EMIH1</name>
<dbReference type="RefSeq" id="XP_005777967.1">
    <property type="nucleotide sequence ID" value="XM_005777910.1"/>
</dbReference>
<dbReference type="HOGENOM" id="CLU_3038775_0_0_1"/>
<evidence type="ECO:0000313" key="1">
    <source>
        <dbReference type="EnsemblProtists" id="EOD25538"/>
    </source>
</evidence>
<organism evidence="1 2">
    <name type="scientific">Emiliania huxleyi (strain CCMP1516)</name>
    <dbReference type="NCBI Taxonomy" id="280463"/>
    <lineage>
        <taxon>Eukaryota</taxon>
        <taxon>Haptista</taxon>
        <taxon>Haptophyta</taxon>
        <taxon>Prymnesiophyceae</taxon>
        <taxon>Isochrysidales</taxon>
        <taxon>Noelaerhabdaceae</taxon>
        <taxon>Emiliania</taxon>
    </lineage>
</organism>
<accession>A0A0D3JPV3</accession>
<keyword evidence="2" id="KW-1185">Reference proteome</keyword>
<dbReference type="GeneID" id="17271083"/>
<proteinExistence type="predicted"/>
<dbReference type="Proteomes" id="UP000013827">
    <property type="component" value="Unassembled WGS sequence"/>
</dbReference>
<reference evidence="1" key="2">
    <citation type="submission" date="2024-10" db="UniProtKB">
        <authorList>
            <consortium name="EnsemblProtists"/>
        </authorList>
    </citation>
    <scope>IDENTIFICATION</scope>
</reference>
<sequence>QLHFVSTRFAPPSRPSSWACVHATAPTYSARFLSRRGVRGGILFHLSSHYGWCCA</sequence>
<dbReference type="AlphaFoldDB" id="A0A0D3JPV3"/>
<dbReference type="PaxDb" id="2903-EOD25538"/>